<comment type="caution">
    <text evidence="1">The sequence shown here is derived from an EMBL/GenBank/DDBJ whole genome shotgun (WGS) entry which is preliminary data.</text>
</comment>
<keyword evidence="2" id="KW-1185">Reference proteome</keyword>
<gene>
    <name evidence="1" type="ORF">BJ971_003056</name>
</gene>
<evidence type="ECO:0000313" key="1">
    <source>
        <dbReference type="EMBL" id="MBB4762500.1"/>
    </source>
</evidence>
<accession>A0A7W7MQE7</accession>
<organism evidence="1 2">
    <name type="scientific">Actinoplanes digitatis</name>
    <dbReference type="NCBI Taxonomy" id="1868"/>
    <lineage>
        <taxon>Bacteria</taxon>
        <taxon>Bacillati</taxon>
        <taxon>Actinomycetota</taxon>
        <taxon>Actinomycetes</taxon>
        <taxon>Micromonosporales</taxon>
        <taxon>Micromonosporaceae</taxon>
        <taxon>Actinoplanes</taxon>
    </lineage>
</organism>
<dbReference type="Pfam" id="PF19381">
    <property type="entry name" value="DUF5956"/>
    <property type="match status" value="1"/>
</dbReference>
<reference evidence="1 2" key="1">
    <citation type="submission" date="2020-08" db="EMBL/GenBank/DDBJ databases">
        <title>Sequencing the genomes of 1000 actinobacteria strains.</title>
        <authorList>
            <person name="Klenk H.-P."/>
        </authorList>
    </citation>
    <scope>NUCLEOTIDE SEQUENCE [LARGE SCALE GENOMIC DNA]</scope>
    <source>
        <strain evidence="1 2">DSM 43149</strain>
    </source>
</reference>
<dbReference type="InterPro" id="IPR046000">
    <property type="entry name" value="DUF5956"/>
</dbReference>
<dbReference type="EMBL" id="JACHNH010000001">
    <property type="protein sequence ID" value="MBB4762500.1"/>
    <property type="molecule type" value="Genomic_DNA"/>
</dbReference>
<name>A0A7W7MQE7_9ACTN</name>
<dbReference type="Proteomes" id="UP000578112">
    <property type="component" value="Unassembled WGS sequence"/>
</dbReference>
<dbReference type="AlphaFoldDB" id="A0A7W7MQE7"/>
<protein>
    <submittedName>
        <fullName evidence="1">Uncharacterized protein</fullName>
    </submittedName>
</protein>
<proteinExistence type="predicted"/>
<sequence>MFIAWLAGPENIVRYPEDRPQFWDVTVPIPQGHATHRQPETPDQAEMFDESVNSYLRDAGVPERPGGYRWFQVLPPGITPATLDSSINQALAGSGTTSMHPRAIRDVVAEEVARLYRPPA</sequence>
<evidence type="ECO:0000313" key="2">
    <source>
        <dbReference type="Proteomes" id="UP000578112"/>
    </source>
</evidence>